<dbReference type="EMBL" id="BTGU01000755">
    <property type="protein sequence ID" value="GMN69036.1"/>
    <property type="molecule type" value="Genomic_DNA"/>
</dbReference>
<reference evidence="2" key="1">
    <citation type="submission" date="2023-07" db="EMBL/GenBank/DDBJ databases">
        <title>draft genome sequence of fig (Ficus carica).</title>
        <authorList>
            <person name="Takahashi T."/>
            <person name="Nishimura K."/>
        </authorList>
    </citation>
    <scope>NUCLEOTIDE SEQUENCE</scope>
</reference>
<feature type="region of interest" description="Disordered" evidence="1">
    <location>
        <begin position="1"/>
        <end position="49"/>
    </location>
</feature>
<dbReference type="AlphaFoldDB" id="A0AA88JE76"/>
<dbReference type="Proteomes" id="UP001187192">
    <property type="component" value="Unassembled WGS sequence"/>
</dbReference>
<sequence>MGVLRDAAAKALGIQSAGGQAHEEGREPGKHRFHRVLVPTPSRNSFLRH</sequence>
<name>A0AA88JE76_FICCA</name>
<protein>
    <submittedName>
        <fullName evidence="2">Uncharacterized protein</fullName>
    </submittedName>
</protein>
<comment type="caution">
    <text evidence="2">The sequence shown here is derived from an EMBL/GenBank/DDBJ whole genome shotgun (WGS) entry which is preliminary data.</text>
</comment>
<gene>
    <name evidence="2" type="ORF">TIFTF001_038094</name>
</gene>
<dbReference type="Gramene" id="FCD_00019168-RA">
    <property type="protein sequence ID" value="FCD_00019168-RA:cds"/>
    <property type="gene ID" value="FCD_00019168"/>
</dbReference>
<organism evidence="2 3">
    <name type="scientific">Ficus carica</name>
    <name type="common">Common fig</name>
    <dbReference type="NCBI Taxonomy" id="3494"/>
    <lineage>
        <taxon>Eukaryota</taxon>
        <taxon>Viridiplantae</taxon>
        <taxon>Streptophyta</taxon>
        <taxon>Embryophyta</taxon>
        <taxon>Tracheophyta</taxon>
        <taxon>Spermatophyta</taxon>
        <taxon>Magnoliopsida</taxon>
        <taxon>eudicotyledons</taxon>
        <taxon>Gunneridae</taxon>
        <taxon>Pentapetalae</taxon>
        <taxon>rosids</taxon>
        <taxon>fabids</taxon>
        <taxon>Rosales</taxon>
        <taxon>Moraceae</taxon>
        <taxon>Ficeae</taxon>
        <taxon>Ficus</taxon>
    </lineage>
</organism>
<proteinExistence type="predicted"/>
<evidence type="ECO:0000313" key="3">
    <source>
        <dbReference type="Proteomes" id="UP001187192"/>
    </source>
</evidence>
<keyword evidence="3" id="KW-1185">Reference proteome</keyword>
<evidence type="ECO:0000256" key="1">
    <source>
        <dbReference type="SAM" id="MobiDB-lite"/>
    </source>
</evidence>
<evidence type="ECO:0000313" key="2">
    <source>
        <dbReference type="EMBL" id="GMN69036.1"/>
    </source>
</evidence>
<feature type="compositionally biased region" description="Basic and acidic residues" evidence="1">
    <location>
        <begin position="21"/>
        <end position="30"/>
    </location>
</feature>
<accession>A0AA88JE76</accession>